<evidence type="ECO:0000256" key="5">
    <source>
        <dbReference type="ARBA" id="ARBA00022614"/>
    </source>
</evidence>
<keyword evidence="6" id="KW-0808">Transferase</keyword>
<keyword evidence="10" id="KW-0547">Nucleotide-binding</keyword>
<keyword evidence="14" id="KW-0675">Receptor</keyword>
<dbReference type="EC" id="2.7.11.1" evidence="2"/>
<evidence type="ECO:0000259" key="18">
    <source>
        <dbReference type="SMART" id="SM00736"/>
    </source>
</evidence>
<keyword evidence="5" id="KW-0433">Leucine-rich repeat</keyword>
<dbReference type="Gene3D" id="2.60.40.10">
    <property type="entry name" value="Immunoglobulins"/>
    <property type="match status" value="1"/>
</dbReference>
<dbReference type="SUPFAM" id="SSF52058">
    <property type="entry name" value="L domain-like"/>
    <property type="match status" value="2"/>
</dbReference>
<dbReference type="GO" id="GO:0005509">
    <property type="term" value="F:calcium ion binding"/>
    <property type="evidence" value="ECO:0007669"/>
    <property type="project" value="InterPro"/>
</dbReference>
<dbReference type="GO" id="GO:0005524">
    <property type="term" value="F:ATP binding"/>
    <property type="evidence" value="ECO:0007669"/>
    <property type="project" value="UniProtKB-KW"/>
</dbReference>
<dbReference type="InterPro" id="IPR013783">
    <property type="entry name" value="Ig-like_fold"/>
</dbReference>
<evidence type="ECO:0000256" key="11">
    <source>
        <dbReference type="ARBA" id="ARBA00022840"/>
    </source>
</evidence>
<accession>A0A6P1W2K4</accession>
<keyword evidence="13" id="KW-0472">Membrane</keyword>
<proteinExistence type="predicted"/>
<keyword evidence="7" id="KW-0812">Transmembrane</keyword>
<protein>
    <recommendedName>
        <fullName evidence="2">non-specific serine/threonine protein kinase</fullName>
        <ecNumber evidence="2">2.7.11.1</ecNumber>
    </recommendedName>
</protein>
<organism evidence="19 20">
    <name type="scientific">Spirosoma endbachense</name>
    <dbReference type="NCBI Taxonomy" id="2666025"/>
    <lineage>
        <taxon>Bacteria</taxon>
        <taxon>Pseudomonadati</taxon>
        <taxon>Bacteroidota</taxon>
        <taxon>Cytophagia</taxon>
        <taxon>Cytophagales</taxon>
        <taxon>Cytophagaceae</taxon>
        <taxon>Spirosoma</taxon>
    </lineage>
</organism>
<dbReference type="KEGG" id="senf:GJR95_27585"/>
<dbReference type="InterPro" id="IPR051848">
    <property type="entry name" value="PGIP"/>
</dbReference>
<dbReference type="FunFam" id="3.80.10.10:FF:000416">
    <property type="entry name" value="Probable leucine-rich repeat receptor-like protein kinase At5g63930"/>
    <property type="match status" value="1"/>
</dbReference>
<keyword evidence="20" id="KW-1185">Reference proteome</keyword>
<dbReference type="FunFam" id="3.80.10.10:FF:000221">
    <property type="entry name" value="Leucine-rich repeat receptor-like protein kinase PXL1"/>
    <property type="match status" value="2"/>
</dbReference>
<dbReference type="GO" id="GO:0005886">
    <property type="term" value="C:plasma membrane"/>
    <property type="evidence" value="ECO:0007669"/>
    <property type="project" value="UniProtKB-SubCell"/>
</dbReference>
<evidence type="ECO:0000256" key="9">
    <source>
        <dbReference type="ARBA" id="ARBA00022737"/>
    </source>
</evidence>
<keyword evidence="12" id="KW-1133">Transmembrane helix</keyword>
<dbReference type="PROSITE" id="PS51450">
    <property type="entry name" value="LRR"/>
    <property type="match status" value="6"/>
</dbReference>
<dbReference type="GO" id="GO:0004674">
    <property type="term" value="F:protein serine/threonine kinase activity"/>
    <property type="evidence" value="ECO:0007669"/>
    <property type="project" value="UniProtKB-EC"/>
</dbReference>
<keyword evidence="8" id="KW-0732">Signal</keyword>
<feature type="domain" description="Dystroglycan-type cadherin-like" evidence="18">
    <location>
        <begin position="1515"/>
        <end position="1604"/>
    </location>
</feature>
<dbReference type="InterPro" id="IPR025875">
    <property type="entry name" value="Leu-rich_rpt_4"/>
</dbReference>
<evidence type="ECO:0000256" key="8">
    <source>
        <dbReference type="ARBA" id="ARBA00022729"/>
    </source>
</evidence>
<dbReference type="Gene3D" id="3.80.10.10">
    <property type="entry name" value="Ribonuclease Inhibitor"/>
    <property type="match status" value="6"/>
</dbReference>
<evidence type="ECO:0000256" key="3">
    <source>
        <dbReference type="ARBA" id="ARBA00022475"/>
    </source>
</evidence>
<evidence type="ECO:0000256" key="17">
    <source>
        <dbReference type="ARBA" id="ARBA00048679"/>
    </source>
</evidence>
<dbReference type="InterPro" id="IPR055414">
    <property type="entry name" value="LRR_R13L4/SHOC2-like"/>
</dbReference>
<keyword evidence="4" id="KW-0597">Phosphoprotein</keyword>
<evidence type="ECO:0000313" key="20">
    <source>
        <dbReference type="Proteomes" id="UP000464577"/>
    </source>
</evidence>
<keyword evidence="9" id="KW-0677">Repeat</keyword>
<dbReference type="PANTHER" id="PTHR48059">
    <property type="entry name" value="POLYGALACTURONASE INHIBITOR 1"/>
    <property type="match status" value="1"/>
</dbReference>
<name>A0A6P1W2K4_9BACT</name>
<dbReference type="Pfam" id="PF05345">
    <property type="entry name" value="He_PIG"/>
    <property type="match status" value="1"/>
</dbReference>
<evidence type="ECO:0000256" key="13">
    <source>
        <dbReference type="ARBA" id="ARBA00023136"/>
    </source>
</evidence>
<dbReference type="InterPro" id="IPR001611">
    <property type="entry name" value="Leu-rich_rpt"/>
</dbReference>
<comment type="subcellular location">
    <subcellularLocation>
        <location evidence="1">Cell membrane</location>
        <topology evidence="1">Single-pass type I membrane protein</topology>
    </subcellularLocation>
</comment>
<keyword evidence="15" id="KW-0325">Glycoprotein</keyword>
<dbReference type="SMART" id="SM00365">
    <property type="entry name" value="LRR_SD22"/>
    <property type="match status" value="10"/>
</dbReference>
<dbReference type="Proteomes" id="UP000464577">
    <property type="component" value="Chromosome"/>
</dbReference>
<dbReference type="Pfam" id="PF12799">
    <property type="entry name" value="LRR_4"/>
    <property type="match status" value="3"/>
</dbReference>
<evidence type="ECO:0000256" key="15">
    <source>
        <dbReference type="ARBA" id="ARBA00023180"/>
    </source>
</evidence>
<dbReference type="SMART" id="SM00369">
    <property type="entry name" value="LRR_TYP"/>
    <property type="match status" value="17"/>
</dbReference>
<evidence type="ECO:0000256" key="2">
    <source>
        <dbReference type="ARBA" id="ARBA00012513"/>
    </source>
</evidence>
<gene>
    <name evidence="19" type="ORF">GJR95_27585</name>
</gene>
<comment type="catalytic activity">
    <reaction evidence="16">
        <text>L-threonyl-[protein] + ATP = O-phospho-L-threonyl-[protein] + ADP + H(+)</text>
        <dbReference type="Rhea" id="RHEA:46608"/>
        <dbReference type="Rhea" id="RHEA-COMP:11060"/>
        <dbReference type="Rhea" id="RHEA-COMP:11605"/>
        <dbReference type="ChEBI" id="CHEBI:15378"/>
        <dbReference type="ChEBI" id="CHEBI:30013"/>
        <dbReference type="ChEBI" id="CHEBI:30616"/>
        <dbReference type="ChEBI" id="CHEBI:61977"/>
        <dbReference type="ChEBI" id="CHEBI:456216"/>
        <dbReference type="EC" id="2.7.11.1"/>
    </reaction>
</comment>
<dbReference type="Pfam" id="PF00560">
    <property type="entry name" value="LRR_1"/>
    <property type="match status" value="3"/>
</dbReference>
<dbReference type="SMART" id="SM00736">
    <property type="entry name" value="CADG"/>
    <property type="match status" value="1"/>
</dbReference>
<dbReference type="PANTHER" id="PTHR48059:SF30">
    <property type="entry name" value="OS06G0587000 PROTEIN"/>
    <property type="match status" value="1"/>
</dbReference>
<evidence type="ECO:0000256" key="7">
    <source>
        <dbReference type="ARBA" id="ARBA00022692"/>
    </source>
</evidence>
<dbReference type="Pfam" id="PF23598">
    <property type="entry name" value="LRR_14"/>
    <property type="match status" value="1"/>
</dbReference>
<dbReference type="InterPro" id="IPR032675">
    <property type="entry name" value="LRR_dom_sf"/>
</dbReference>
<dbReference type="EMBL" id="CP045997">
    <property type="protein sequence ID" value="QHV98532.1"/>
    <property type="molecule type" value="Genomic_DNA"/>
</dbReference>
<dbReference type="FunFam" id="3.80.10.10:FF:000111">
    <property type="entry name" value="LRR receptor-like serine/threonine-protein kinase ERECTA"/>
    <property type="match status" value="2"/>
</dbReference>
<evidence type="ECO:0000256" key="12">
    <source>
        <dbReference type="ARBA" id="ARBA00022989"/>
    </source>
</evidence>
<dbReference type="SUPFAM" id="SSF49313">
    <property type="entry name" value="Cadherin-like"/>
    <property type="match status" value="1"/>
</dbReference>
<keyword evidence="3" id="KW-1003">Cell membrane</keyword>
<dbReference type="FunFam" id="3.80.10.10:FF:000129">
    <property type="entry name" value="Leucine-rich repeat receptor-like kinase"/>
    <property type="match status" value="1"/>
</dbReference>
<sequence length="1786" mass="180906">MGLFFSTIYLITMTHFSTFRLPLRAFTLFISWLLVVLLTTTVSAQNPTISGFAATLSTACAGSPVTFTATVGNVTGGYAYTLTNGSSPLTGSSSSTSFSQSLVVSGSGSQSFSLVVNTAGGSAVATTTLTVGSHPDYQPLVDLYNNNNGSNWTNKTRWLTSCDPCTGNGGFPWYGVGCLAGRVNRLDLQNNGLSGSIPASLSALTNLQELNLSANQLSGNIPTSLSALTNLQRLTLSVNQLSGSIPASLSVLTNLQSLGLSNNQLSGSIPASLSALTNLQELTLNNNQLSGSIPATIGSLTKLQYLDLTTNQLSSIPESMGSLINLQELKLNDNRLSGSIPESMGSLANLQSLSLYNNQLSGGIPASLGSLTNLSYLALFNNQLSGSIPESMGSLTNLTVLSLNNNQLSGSIPGSLASLTNLQSLGLSTNQLSGCWPASLTALCGRAFNSFFSNAGLPGGGSNSAFAAFCGTGQGSEAFVPTASASAPTVNVGGVVSLSTAGGSSYSWIAPAGAQLWSPATTNVVSATLTQAGLQTFTVVVSNGTTCSQTATVSVTGTGSALPTLSGFAATLSTVCSGSPVTFTATVGNVTGGYAYTLTNGSSPLTGSSSSTSFSQSLVVSGSGSQSFSLVVNTAGGSAVATTTLTVGSHPDYQPLVDFYNSTNGSGWTNKTGWLQSCDPCTGNGGNPWFGVTCSGGRVNQLLLSSNGLSGSIPASLGSLTNLQTLNLVTNQLSGSIPASVGNLTNLQLLYLASNQLSGSIPASLSALTNLQTLNLSVNQLSGDIPASLGSMANLQQLELFNNQITGSIPATLGSLTNLKFLRLNDNQLSGSIPTTLGSLTNLTLLTLSTNQLSGSIPSTLGSMINLQQLFLSGNQLSGSIPASLSALTNLTSLNLSENQLSASIPSSLGSLTNLQVLTLSTNQLSGSIPSTLGSLTNLQNLFLYDNQLSGSIPATLGNLTNLTTLYLHSNQLSGCWPASLSAFCGVSSKSFANNAGLPGGGSNSAFAAFCATGQGSEAFVPTASASTPTVNVGGVVSLSTAGGSSYSWIAPAGAQLSSPATASVVSATLTQAGLQTFTVVVSNGTTCSQTATVSITVSSVQPTLAGLAPTPSVVCVGSPVTFTATLGNVTGSYAYTLTNGSNPLTGSSSSTSFSQSLVAASSGNQSFSLIIRSNDLSASATTSLLVNALPTPSLQASGTLSCATSSVTLTASGGASYSFSGPGLVSQNGETGTAVVNEAGTYSVTVTSTGGCTASTSVSVSADQTAPSVSISPTSATLTCANPSVTLTANGSGPFRWNTGSTESQISVNTPGTYSVTMTSGNSCSAVATTTVEPNSNLKAPTLLASAPSTTNQPISVTASGCAGTINWLPQGGTGLANGEVYTFTQPGNYSLSASCTLGSCTSPQATPLSLQILPGSFAITKVTMVNCTLIDQPRGRYQVQFTPLYVGNNANPISFSVVNEMPTTTAPAPYSLQLYNDNPVITLVANQAGNSEARFAYNWLASCQTGNNPNSPPTTSGIPNQTILAGQAYQLQLTNYFSDPDGQALTFSVTGLPAGLNLNGSLISGTPSSTGVSSVQITALDPGGLSAQTSFQLTVNPMPTSPAGFTIVGVSTVSCAVLSPGLRRVTFTPQYGGTDSSPISFSVVNELVATTNPGPYSLNLYTDNPAITLTAKQGGSLASFVYNWLSVCNPPARVGSGEAPTGLQVTVLGNPIEGNSVELEIRGVVGQAVELNLVDLQGKVLHQQRLEKAGSVERGSVPIGTGKGIILLQVHTATEHQQVKLLRP</sequence>
<dbReference type="InterPro" id="IPR003591">
    <property type="entry name" value="Leu-rich_rpt_typical-subtyp"/>
</dbReference>
<dbReference type="InterPro" id="IPR015919">
    <property type="entry name" value="Cadherin-like_sf"/>
</dbReference>
<evidence type="ECO:0000256" key="6">
    <source>
        <dbReference type="ARBA" id="ARBA00022679"/>
    </source>
</evidence>
<keyword evidence="11" id="KW-0067">ATP-binding</keyword>
<comment type="catalytic activity">
    <reaction evidence="17">
        <text>L-seryl-[protein] + ATP = O-phospho-L-seryl-[protein] + ADP + H(+)</text>
        <dbReference type="Rhea" id="RHEA:17989"/>
        <dbReference type="Rhea" id="RHEA-COMP:9863"/>
        <dbReference type="Rhea" id="RHEA-COMP:11604"/>
        <dbReference type="ChEBI" id="CHEBI:15378"/>
        <dbReference type="ChEBI" id="CHEBI:29999"/>
        <dbReference type="ChEBI" id="CHEBI:30616"/>
        <dbReference type="ChEBI" id="CHEBI:83421"/>
        <dbReference type="ChEBI" id="CHEBI:456216"/>
        <dbReference type="EC" id="2.7.11.1"/>
    </reaction>
</comment>
<evidence type="ECO:0000256" key="1">
    <source>
        <dbReference type="ARBA" id="ARBA00004251"/>
    </source>
</evidence>
<dbReference type="Pfam" id="PF13855">
    <property type="entry name" value="LRR_8"/>
    <property type="match status" value="2"/>
</dbReference>
<evidence type="ECO:0000313" key="19">
    <source>
        <dbReference type="EMBL" id="QHV98532.1"/>
    </source>
</evidence>
<dbReference type="InterPro" id="IPR006644">
    <property type="entry name" value="Cadg"/>
</dbReference>
<evidence type="ECO:0000256" key="10">
    <source>
        <dbReference type="ARBA" id="ARBA00022741"/>
    </source>
</evidence>
<evidence type="ECO:0000256" key="16">
    <source>
        <dbReference type="ARBA" id="ARBA00047899"/>
    </source>
</evidence>
<evidence type="ECO:0000256" key="14">
    <source>
        <dbReference type="ARBA" id="ARBA00023170"/>
    </source>
</evidence>
<evidence type="ECO:0000256" key="4">
    <source>
        <dbReference type="ARBA" id="ARBA00022553"/>
    </source>
</evidence>
<reference evidence="19 20" key="1">
    <citation type="submission" date="2019-11" db="EMBL/GenBank/DDBJ databases">
        <title>Spirosoma endbachense sp. nov., isolated from a natural salt meadow.</title>
        <authorList>
            <person name="Rojas J."/>
            <person name="Ambika Manirajan B."/>
            <person name="Ratering S."/>
            <person name="Suarez C."/>
            <person name="Geissler-Plaum R."/>
            <person name="Schnell S."/>
        </authorList>
    </citation>
    <scope>NUCLEOTIDE SEQUENCE [LARGE SCALE GENOMIC DNA]</scope>
    <source>
        <strain evidence="19 20">I-24</strain>
    </source>
</reference>